<geneLocation type="plasmid" evidence="1 2">
    <name>pPRO1</name>
</geneLocation>
<dbReference type="RefSeq" id="WP_011733775.1">
    <property type="nucleotide sequence ID" value="NC_008607.1"/>
</dbReference>
<name>A0R821_PELPD</name>
<evidence type="ECO:0000313" key="1">
    <source>
        <dbReference type="EMBL" id="ABL01256.1"/>
    </source>
</evidence>
<proteinExistence type="predicted"/>
<accession>A0R821</accession>
<dbReference type="EMBL" id="CP000483">
    <property type="protein sequence ID" value="ABL01256.1"/>
    <property type="molecule type" value="Genomic_DNA"/>
</dbReference>
<keyword evidence="1" id="KW-0614">Plasmid</keyword>
<keyword evidence="2" id="KW-1185">Reference proteome</keyword>
<evidence type="ECO:0000313" key="2">
    <source>
        <dbReference type="Proteomes" id="UP000006732"/>
    </source>
</evidence>
<gene>
    <name evidence="1" type="ordered locus">Ppro_3664</name>
</gene>
<dbReference type="Proteomes" id="UP000006732">
    <property type="component" value="Plasmid pPRO1"/>
</dbReference>
<sequence length="217" mass="23998">MNRAIYVNLPDVESRLLEVGLPCVEEIHAAIKNGELHRDSCTANDPRGLPGLLAWGKTVRGLRDTLAPKGWTRFEGNNLAVALDSTGTTAIAVATGDKCTGDPKRTPETKYPKGPAIAAAIEQNIIQLVQTAFSFVEELEQAQQKPPVYTWLLLISRNKNEVHSELSLPRLITEKGHVVEWEERILLPPFPIDDESGPLNYEEENAGDDIVVEISRR</sequence>
<dbReference type="KEGG" id="ppd:Ppro_3664"/>
<protein>
    <submittedName>
        <fullName evidence="1">Uncharacterized protein</fullName>
    </submittedName>
</protein>
<dbReference type="eggNOG" id="ENOG5032WTW">
    <property type="taxonomic scope" value="Bacteria"/>
</dbReference>
<dbReference type="AlphaFoldDB" id="A0R821"/>
<dbReference type="OrthoDB" id="6835315at2"/>
<organism evidence="1 2">
    <name type="scientific">Pelobacter propionicus (strain DSM 2379 / NBRC 103807 / OttBd1)</name>
    <dbReference type="NCBI Taxonomy" id="338966"/>
    <lineage>
        <taxon>Bacteria</taxon>
        <taxon>Pseudomonadati</taxon>
        <taxon>Thermodesulfobacteriota</taxon>
        <taxon>Desulfuromonadia</taxon>
        <taxon>Desulfuromonadales</taxon>
        <taxon>Desulfuromonadaceae</taxon>
        <taxon>Pelobacter</taxon>
    </lineage>
</organism>
<reference evidence="1 2" key="1">
    <citation type="submission" date="2006-10" db="EMBL/GenBank/DDBJ databases">
        <title>Complete sequence of plasmid pPRO1 of Pelobacter propionicus DSM 2379.</title>
        <authorList>
            <consortium name="US DOE Joint Genome Institute"/>
            <person name="Copeland A."/>
            <person name="Lucas S."/>
            <person name="Lapidus A."/>
            <person name="Barry K."/>
            <person name="Detter J.C."/>
            <person name="Glavina del Rio T."/>
            <person name="Hammon N."/>
            <person name="Israni S."/>
            <person name="Dalin E."/>
            <person name="Tice H."/>
            <person name="Pitluck S."/>
            <person name="Saunders E."/>
            <person name="Brettin T."/>
            <person name="Bruce D."/>
            <person name="Han C."/>
            <person name="Tapia R."/>
            <person name="Schmutz J."/>
            <person name="Larimer F."/>
            <person name="Land M."/>
            <person name="Hauser L."/>
            <person name="Kyrpides N."/>
            <person name="Kim E."/>
            <person name="Lovley D."/>
            <person name="Richardson P."/>
        </authorList>
    </citation>
    <scope>NUCLEOTIDE SEQUENCE [LARGE SCALE GENOMIC DNA]</scope>
    <source>
        <strain evidence="2">DSM 2379 / NBRC 103807 / OttBd1</strain>
        <plasmid evidence="2">Plasmid pPRO1</plasmid>
    </source>
</reference>
<dbReference type="HOGENOM" id="CLU_107959_0_0_7"/>